<accession>A0ABP5FHH9</accession>
<dbReference type="Gene3D" id="3.40.50.2300">
    <property type="match status" value="1"/>
</dbReference>
<evidence type="ECO:0000313" key="9">
    <source>
        <dbReference type="Proteomes" id="UP001501196"/>
    </source>
</evidence>
<evidence type="ECO:0000256" key="2">
    <source>
        <dbReference type="ARBA" id="ARBA00023015"/>
    </source>
</evidence>
<dbReference type="Pfam" id="PF00072">
    <property type="entry name" value="Response_reg"/>
    <property type="match status" value="1"/>
</dbReference>
<dbReference type="CDD" id="cd17535">
    <property type="entry name" value="REC_NarL-like"/>
    <property type="match status" value="1"/>
</dbReference>
<reference evidence="9" key="1">
    <citation type="journal article" date="2019" name="Int. J. Syst. Evol. Microbiol.">
        <title>The Global Catalogue of Microorganisms (GCM) 10K type strain sequencing project: providing services to taxonomists for standard genome sequencing and annotation.</title>
        <authorList>
            <consortium name="The Broad Institute Genomics Platform"/>
            <consortium name="The Broad Institute Genome Sequencing Center for Infectious Disease"/>
            <person name="Wu L."/>
            <person name="Ma J."/>
        </authorList>
    </citation>
    <scope>NUCLEOTIDE SEQUENCE [LARGE SCALE GENOMIC DNA]</scope>
    <source>
        <strain evidence="9">JCM 15672</strain>
    </source>
</reference>
<evidence type="ECO:0000256" key="5">
    <source>
        <dbReference type="PROSITE-ProRule" id="PRU00169"/>
    </source>
</evidence>
<keyword evidence="9" id="KW-1185">Reference proteome</keyword>
<gene>
    <name evidence="8" type="ORF">GCM10009819_07210</name>
</gene>
<keyword evidence="4" id="KW-0804">Transcription</keyword>
<sequence length="221" mass="23232">MTSQPVTLLVADDQDLIREALCALLARDDGIDVIAQARNGFEAVELAARLKPDVVIMDVRMPGLAGPDATKRIKAARGLTRTRVLILTTFEDDDVVRACMGAGADGFIGKGASTAALIDAIHAVRDGRTALSARAARAISSDTGQLHPGGGDSPSGLGELTPREFDVVKLVALGLSNEDIGRRLSISSATAKTHVRNAMRKLSIHDRAQLVALLHRIGLGS</sequence>
<feature type="modified residue" description="4-aspartylphosphate" evidence="5">
    <location>
        <position position="58"/>
    </location>
</feature>
<dbReference type="EMBL" id="BAAAPW010000001">
    <property type="protein sequence ID" value="GAA2026579.1"/>
    <property type="molecule type" value="Genomic_DNA"/>
</dbReference>
<evidence type="ECO:0000259" key="6">
    <source>
        <dbReference type="PROSITE" id="PS50043"/>
    </source>
</evidence>
<evidence type="ECO:0000256" key="4">
    <source>
        <dbReference type="ARBA" id="ARBA00023163"/>
    </source>
</evidence>
<dbReference type="SMART" id="SM00421">
    <property type="entry name" value="HTH_LUXR"/>
    <property type="match status" value="1"/>
</dbReference>
<dbReference type="PRINTS" id="PR00038">
    <property type="entry name" value="HTHLUXR"/>
</dbReference>
<dbReference type="InterPro" id="IPR000792">
    <property type="entry name" value="Tscrpt_reg_LuxR_C"/>
</dbReference>
<dbReference type="SMART" id="SM00448">
    <property type="entry name" value="REC"/>
    <property type="match status" value="1"/>
</dbReference>
<dbReference type="PANTHER" id="PTHR43214">
    <property type="entry name" value="TWO-COMPONENT RESPONSE REGULATOR"/>
    <property type="match status" value="1"/>
</dbReference>
<dbReference type="InterPro" id="IPR058245">
    <property type="entry name" value="NreC/VraR/RcsB-like_REC"/>
</dbReference>
<comment type="caution">
    <text evidence="8">The sequence shown here is derived from an EMBL/GenBank/DDBJ whole genome shotgun (WGS) entry which is preliminary data.</text>
</comment>
<dbReference type="InterPro" id="IPR016032">
    <property type="entry name" value="Sig_transdc_resp-reg_C-effctor"/>
</dbReference>
<evidence type="ECO:0000259" key="7">
    <source>
        <dbReference type="PROSITE" id="PS50110"/>
    </source>
</evidence>
<dbReference type="PROSITE" id="PS50043">
    <property type="entry name" value="HTH_LUXR_2"/>
    <property type="match status" value="1"/>
</dbReference>
<keyword evidence="1 5" id="KW-0597">Phosphoprotein</keyword>
<dbReference type="InterPro" id="IPR039420">
    <property type="entry name" value="WalR-like"/>
</dbReference>
<dbReference type="PROSITE" id="PS50110">
    <property type="entry name" value="RESPONSE_REGULATORY"/>
    <property type="match status" value="1"/>
</dbReference>
<feature type="domain" description="Response regulatory" evidence="7">
    <location>
        <begin position="7"/>
        <end position="125"/>
    </location>
</feature>
<keyword evidence="2" id="KW-0805">Transcription regulation</keyword>
<dbReference type="InterPro" id="IPR001789">
    <property type="entry name" value="Sig_transdc_resp-reg_receiver"/>
</dbReference>
<keyword evidence="3" id="KW-0238">DNA-binding</keyword>
<feature type="domain" description="HTH luxR-type" evidence="6">
    <location>
        <begin position="153"/>
        <end position="218"/>
    </location>
</feature>
<evidence type="ECO:0000313" key="8">
    <source>
        <dbReference type="EMBL" id="GAA2026579.1"/>
    </source>
</evidence>
<dbReference type="InterPro" id="IPR011006">
    <property type="entry name" value="CheY-like_superfamily"/>
</dbReference>
<evidence type="ECO:0000256" key="3">
    <source>
        <dbReference type="ARBA" id="ARBA00023125"/>
    </source>
</evidence>
<organism evidence="8 9">
    <name type="scientific">Agromyces tropicus</name>
    <dbReference type="NCBI Taxonomy" id="555371"/>
    <lineage>
        <taxon>Bacteria</taxon>
        <taxon>Bacillati</taxon>
        <taxon>Actinomycetota</taxon>
        <taxon>Actinomycetes</taxon>
        <taxon>Micrococcales</taxon>
        <taxon>Microbacteriaceae</taxon>
        <taxon>Agromyces</taxon>
    </lineage>
</organism>
<dbReference type="Pfam" id="PF00196">
    <property type="entry name" value="GerE"/>
    <property type="match status" value="1"/>
</dbReference>
<name>A0ABP5FHH9_9MICO</name>
<dbReference type="PANTHER" id="PTHR43214:SF24">
    <property type="entry name" value="TRANSCRIPTIONAL REGULATORY PROTEIN NARL-RELATED"/>
    <property type="match status" value="1"/>
</dbReference>
<protein>
    <submittedName>
        <fullName evidence="8">Response regulator transcription factor</fullName>
    </submittedName>
</protein>
<dbReference type="SUPFAM" id="SSF52172">
    <property type="entry name" value="CheY-like"/>
    <property type="match status" value="1"/>
</dbReference>
<dbReference type="SUPFAM" id="SSF46894">
    <property type="entry name" value="C-terminal effector domain of the bipartite response regulators"/>
    <property type="match status" value="1"/>
</dbReference>
<proteinExistence type="predicted"/>
<dbReference type="RefSeq" id="WP_344369524.1">
    <property type="nucleotide sequence ID" value="NZ_BAAAPW010000001.1"/>
</dbReference>
<dbReference type="Proteomes" id="UP001501196">
    <property type="component" value="Unassembled WGS sequence"/>
</dbReference>
<evidence type="ECO:0000256" key="1">
    <source>
        <dbReference type="ARBA" id="ARBA00022553"/>
    </source>
</evidence>
<dbReference type="CDD" id="cd06170">
    <property type="entry name" value="LuxR_C_like"/>
    <property type="match status" value="1"/>
</dbReference>